<evidence type="ECO:0000313" key="3">
    <source>
        <dbReference type="EMBL" id="SNY58691.1"/>
    </source>
</evidence>
<feature type="transmembrane region" description="Helical" evidence="1">
    <location>
        <begin position="350"/>
        <end position="368"/>
    </location>
</feature>
<organism evidence="3 4">
    <name type="scientific">Arsukibacterium tuosuense</name>
    <dbReference type="NCBI Taxonomy" id="1323745"/>
    <lineage>
        <taxon>Bacteria</taxon>
        <taxon>Pseudomonadati</taxon>
        <taxon>Pseudomonadota</taxon>
        <taxon>Gammaproteobacteria</taxon>
        <taxon>Chromatiales</taxon>
        <taxon>Chromatiaceae</taxon>
        <taxon>Arsukibacterium</taxon>
    </lineage>
</organism>
<dbReference type="Pfam" id="PF12704">
    <property type="entry name" value="MacB_PCD"/>
    <property type="match status" value="1"/>
</dbReference>
<reference evidence="4" key="1">
    <citation type="submission" date="2017-09" db="EMBL/GenBank/DDBJ databases">
        <authorList>
            <person name="Varghese N."/>
            <person name="Submissions S."/>
        </authorList>
    </citation>
    <scope>NUCLEOTIDE SEQUENCE [LARGE SCALE GENOMIC DNA]</scope>
    <source>
        <strain evidence="4">CGMCC 1.12461</strain>
    </source>
</reference>
<dbReference type="EMBL" id="OBEB01000008">
    <property type="protein sequence ID" value="SNY58691.1"/>
    <property type="molecule type" value="Genomic_DNA"/>
</dbReference>
<feature type="transmembrane region" description="Helical" evidence="1">
    <location>
        <begin position="20"/>
        <end position="38"/>
    </location>
</feature>
<dbReference type="Proteomes" id="UP000219353">
    <property type="component" value="Unassembled WGS sequence"/>
</dbReference>
<proteinExistence type="predicted"/>
<feature type="transmembrane region" description="Helical" evidence="1">
    <location>
        <begin position="684"/>
        <end position="708"/>
    </location>
</feature>
<feature type="domain" description="MacB-like periplasmic core" evidence="2">
    <location>
        <begin position="27"/>
        <end position="237"/>
    </location>
</feature>
<accession>A0A285JHU4</accession>
<dbReference type="AlphaFoldDB" id="A0A285JHU4"/>
<dbReference type="InterPro" id="IPR025857">
    <property type="entry name" value="MacB_PCD"/>
</dbReference>
<name>A0A285JHU4_9GAMM</name>
<sequence>MKTLKWDQLLNKSQEDLMIVAGLTLSFMLALFLFAQLFQQLSYDKWLNEYDNIFRLHTHYSLPDQAEFLTVRSAGNIAPAISRHNPELVAEATRLFHWDLTLTGQFARKKTKMLLVDASFPRVFTLPLVQGDITTALQQPNSIIISSELADTLFASQNVIGRNISACCFKGEERLLTVTGILADNIDSHLDLTSIVSLDPTDFDNDNGLLDSWLNVNMYSYIKLHDASDAQKLQESINIWLSQDNPIADNLNSVLKPDKPFKANQLIALNLMPVADIYLHAKTAAGHLGDQKALGSIIQFYLILFSAIVVVLIGSINSVVFSITKLSKVALHITTARCHGMSRRQLFKLLYIRSLFHIMIALSLATILMSLNSKLLTLPHNSWVTENWFYTLLVLCLFSAIWAAVLSAYPCHFISRTRIADAAKSIPTSAKNRLIAGLSYFSLLQITLAFSLLFSASVIYFQYEHLLSRELGYHTDNVVIYDLQPLADPNAFVQELRGHSPTIENTRVSEPPTMDNENSKLYQLLDSPTILARSEQQVVNYISVEPNFFQFFRIRSLQSQHAIDKIDFSEEEVVLTNTALKLFGIVNAGQALGLRFKVFAFDSGESFVRTREVVTDLALQSAYELSKPVIFDFDSQRWRYLLVRVTDSAQLRSLNMLYQKHLGHVEEASLSLHTLLKALYSEEWVTFQLTAIFGLLSFGMVVVGMLAIQSYVMLVRQPEFLLRAINGATDLQLLQRLFYELISLILKACLAASPLMVAFCYVWLNRYAIPLAWDVIIKSCILTITVTCSVLSISSLLWAKSILNNHKESNK</sequence>
<dbReference type="PANTHER" id="PTHR30572:SF4">
    <property type="entry name" value="ABC TRANSPORTER PERMEASE YTRF"/>
    <property type="match status" value="1"/>
</dbReference>
<dbReference type="RefSeq" id="WP_097112642.1">
    <property type="nucleotide sequence ID" value="NZ_OBEB01000008.1"/>
</dbReference>
<evidence type="ECO:0000256" key="1">
    <source>
        <dbReference type="SAM" id="Phobius"/>
    </source>
</evidence>
<keyword evidence="1" id="KW-0472">Membrane</keyword>
<feature type="transmembrane region" description="Helical" evidence="1">
    <location>
        <begin position="744"/>
        <end position="764"/>
    </location>
</feature>
<feature type="transmembrane region" description="Helical" evidence="1">
    <location>
        <begin position="388"/>
        <end position="409"/>
    </location>
</feature>
<keyword evidence="1" id="KW-0812">Transmembrane</keyword>
<keyword evidence="1" id="KW-1133">Transmembrane helix</keyword>
<feature type="transmembrane region" description="Helical" evidence="1">
    <location>
        <begin position="776"/>
        <end position="799"/>
    </location>
</feature>
<dbReference type="OrthoDB" id="9770036at2"/>
<dbReference type="PANTHER" id="PTHR30572">
    <property type="entry name" value="MEMBRANE COMPONENT OF TRANSPORTER-RELATED"/>
    <property type="match status" value="1"/>
</dbReference>
<evidence type="ECO:0000313" key="4">
    <source>
        <dbReference type="Proteomes" id="UP000219353"/>
    </source>
</evidence>
<dbReference type="GO" id="GO:0005886">
    <property type="term" value="C:plasma membrane"/>
    <property type="evidence" value="ECO:0007669"/>
    <property type="project" value="TreeGrafter"/>
</dbReference>
<feature type="transmembrane region" description="Helical" evidence="1">
    <location>
        <begin position="434"/>
        <end position="461"/>
    </location>
</feature>
<keyword evidence="4" id="KW-1185">Reference proteome</keyword>
<dbReference type="InterPro" id="IPR050250">
    <property type="entry name" value="Macrolide_Exporter_MacB"/>
</dbReference>
<gene>
    <name evidence="3" type="ORF">SAMN06297280_3464</name>
</gene>
<dbReference type="GO" id="GO:0022857">
    <property type="term" value="F:transmembrane transporter activity"/>
    <property type="evidence" value="ECO:0007669"/>
    <property type="project" value="TreeGrafter"/>
</dbReference>
<protein>
    <submittedName>
        <fullName evidence="3">MacB-like core domain-containing protein</fullName>
    </submittedName>
</protein>
<evidence type="ECO:0000259" key="2">
    <source>
        <dbReference type="Pfam" id="PF12704"/>
    </source>
</evidence>
<feature type="transmembrane region" description="Helical" evidence="1">
    <location>
        <begin position="300"/>
        <end position="323"/>
    </location>
</feature>